<dbReference type="GO" id="GO:0016872">
    <property type="term" value="F:intramolecular lyase activity"/>
    <property type="evidence" value="ECO:0007669"/>
    <property type="project" value="InterPro"/>
</dbReference>
<dbReference type="PANTHER" id="PTHR47698:SF2">
    <property type="entry name" value="FATTY-ACID-BINDING PROTEIN 3, CHLOROPLASTIC"/>
    <property type="match status" value="1"/>
</dbReference>
<dbReference type="OrthoDB" id="18193at2759"/>
<dbReference type="Gene3D" id="3.50.70.10">
    <property type="match status" value="1"/>
</dbReference>
<feature type="region of interest" description="Disordered" evidence="1">
    <location>
        <begin position="21"/>
        <end position="42"/>
    </location>
</feature>
<feature type="domain" description="Chalcone isomerase" evidence="2">
    <location>
        <begin position="71"/>
        <end position="222"/>
    </location>
</feature>
<name>A0A1E7FXU0_9STRA</name>
<accession>A0A1E7FXU0</accession>
<evidence type="ECO:0000259" key="2">
    <source>
        <dbReference type="Pfam" id="PF16036"/>
    </source>
</evidence>
<dbReference type="Proteomes" id="UP000095751">
    <property type="component" value="Unassembled WGS sequence"/>
</dbReference>
<dbReference type="KEGG" id="fcy:FRACYDRAFT_178199"/>
<dbReference type="InterPro" id="IPR016088">
    <property type="entry name" value="Chalcone_isomerase_3-sand"/>
</dbReference>
<dbReference type="InParanoid" id="A0A1E7FXU0"/>
<dbReference type="SUPFAM" id="SSF54626">
    <property type="entry name" value="Chalcone isomerase"/>
    <property type="match status" value="1"/>
</dbReference>
<dbReference type="Pfam" id="PF16036">
    <property type="entry name" value="Chalcone_3"/>
    <property type="match status" value="1"/>
</dbReference>
<dbReference type="EMBL" id="KV784353">
    <property type="protein sequence ID" value="OEU22957.1"/>
    <property type="molecule type" value="Genomic_DNA"/>
</dbReference>
<keyword evidence="4" id="KW-1185">Reference proteome</keyword>
<evidence type="ECO:0000256" key="1">
    <source>
        <dbReference type="SAM" id="MobiDB-lite"/>
    </source>
</evidence>
<evidence type="ECO:0000313" key="3">
    <source>
        <dbReference type="EMBL" id="OEU22957.1"/>
    </source>
</evidence>
<reference evidence="3 4" key="1">
    <citation type="submission" date="2016-09" db="EMBL/GenBank/DDBJ databases">
        <title>Extensive genetic diversity and differential bi-allelic expression allows diatom success in the polar Southern Ocean.</title>
        <authorList>
            <consortium name="DOE Joint Genome Institute"/>
            <person name="Mock T."/>
            <person name="Otillar R.P."/>
            <person name="Strauss J."/>
            <person name="Dupont C."/>
            <person name="Frickenhaus S."/>
            <person name="Maumus F."/>
            <person name="Mcmullan M."/>
            <person name="Sanges R."/>
            <person name="Schmutz J."/>
            <person name="Toseland A."/>
            <person name="Valas R."/>
            <person name="Veluchamy A."/>
            <person name="Ward B.J."/>
            <person name="Allen A."/>
            <person name="Barry K."/>
            <person name="Falciatore A."/>
            <person name="Ferrante M."/>
            <person name="Fortunato A.E."/>
            <person name="Gloeckner G."/>
            <person name="Gruber A."/>
            <person name="Hipkin R."/>
            <person name="Janech M."/>
            <person name="Kroth P."/>
            <person name="Leese F."/>
            <person name="Lindquist E."/>
            <person name="Lyon B.R."/>
            <person name="Martin J."/>
            <person name="Mayer C."/>
            <person name="Parker M."/>
            <person name="Quesneville H."/>
            <person name="Raymond J."/>
            <person name="Uhlig C."/>
            <person name="Valentin K.U."/>
            <person name="Worden A.Z."/>
            <person name="Armbrust E.V."/>
            <person name="Bowler C."/>
            <person name="Green B."/>
            <person name="Moulton V."/>
            <person name="Van Oosterhout C."/>
            <person name="Grigoriev I."/>
        </authorList>
    </citation>
    <scope>NUCLEOTIDE SEQUENCE [LARGE SCALE GENOMIC DNA]</scope>
    <source>
        <strain evidence="3 4">CCMP1102</strain>
    </source>
</reference>
<dbReference type="PANTHER" id="PTHR47698">
    <property type="entry name" value="FATTY-ACID-BINDING PROTEIN 3, CHLOROPLASTIC"/>
    <property type="match status" value="1"/>
</dbReference>
<sequence>MTIDYNNHTNTGVLSVGALPSHSSLSRCDSSSPTTTTTRTTTTTDCDAINVGKITTEPITKILFPALVNGMSLAGVGVRVKYMFVNVYAVGAYFDPIAMMAIKQGTTTDIETALVDPTYPRTIRIVMNRGLSVDKFINAIVEAVEPRLKGKNLDTLDEFKELFPKVDLTEGDEVEMTIRGDVLLLKTGLGVGTIRSRPFTEAMCDVYFGKDAVSPTLKNDVLKGIPNL</sequence>
<dbReference type="InterPro" id="IPR016087">
    <property type="entry name" value="Chalcone_isomerase"/>
</dbReference>
<protein>
    <submittedName>
        <fullName evidence="3">Chalcone isomerase</fullName>
    </submittedName>
</protein>
<evidence type="ECO:0000313" key="4">
    <source>
        <dbReference type="Proteomes" id="UP000095751"/>
    </source>
</evidence>
<proteinExistence type="predicted"/>
<gene>
    <name evidence="3" type="ORF">FRACYDRAFT_178199</name>
</gene>
<organism evidence="3 4">
    <name type="scientific">Fragilariopsis cylindrus CCMP1102</name>
    <dbReference type="NCBI Taxonomy" id="635003"/>
    <lineage>
        <taxon>Eukaryota</taxon>
        <taxon>Sar</taxon>
        <taxon>Stramenopiles</taxon>
        <taxon>Ochrophyta</taxon>
        <taxon>Bacillariophyta</taxon>
        <taxon>Bacillariophyceae</taxon>
        <taxon>Bacillariophycidae</taxon>
        <taxon>Bacillariales</taxon>
        <taxon>Bacillariaceae</taxon>
        <taxon>Fragilariopsis</taxon>
    </lineage>
</organism>
<dbReference type="InterPro" id="IPR036298">
    <property type="entry name" value="Chalcone_isomerase_sf"/>
</dbReference>
<keyword evidence="3" id="KW-0413">Isomerase</keyword>
<dbReference type="AlphaFoldDB" id="A0A1E7FXU0"/>